<evidence type="ECO:0000259" key="10">
    <source>
        <dbReference type="PROSITE" id="PS51192"/>
    </source>
</evidence>
<dbReference type="Proteomes" id="UP000696280">
    <property type="component" value="Unassembled WGS sequence"/>
</dbReference>
<feature type="domain" description="Helicase ATP-binding" evidence="10">
    <location>
        <begin position="122"/>
        <end position="303"/>
    </location>
</feature>
<dbReference type="PROSITE" id="PS00039">
    <property type="entry name" value="DEAD_ATP_HELICASE"/>
    <property type="match status" value="1"/>
</dbReference>
<dbReference type="InterPro" id="IPR011545">
    <property type="entry name" value="DEAD/DEAH_box_helicase_dom"/>
</dbReference>
<dbReference type="InterPro" id="IPR000629">
    <property type="entry name" value="RNA-helicase_DEAD-box_CS"/>
</dbReference>
<evidence type="ECO:0000256" key="8">
    <source>
        <dbReference type="RuleBase" id="RU365068"/>
    </source>
</evidence>
<dbReference type="CDD" id="cd17964">
    <property type="entry name" value="DEADc_MSS116"/>
    <property type="match status" value="1"/>
</dbReference>
<dbReference type="GO" id="GO:0003723">
    <property type="term" value="F:RNA binding"/>
    <property type="evidence" value="ECO:0007669"/>
    <property type="project" value="UniProtKB-UniRule"/>
</dbReference>
<feature type="region of interest" description="Disordered" evidence="9">
    <location>
        <begin position="27"/>
        <end position="81"/>
    </location>
</feature>
<dbReference type="OrthoDB" id="193716at2759"/>
<dbReference type="AlphaFoldDB" id="A0A9N9PT47"/>
<evidence type="ECO:0000256" key="7">
    <source>
        <dbReference type="RuleBase" id="RU000492"/>
    </source>
</evidence>
<reference evidence="12" key="1">
    <citation type="submission" date="2021-07" db="EMBL/GenBank/DDBJ databases">
        <authorList>
            <person name="Durling M."/>
        </authorList>
    </citation>
    <scope>NUCLEOTIDE SEQUENCE</scope>
</reference>
<dbReference type="PANTHER" id="PTHR24031">
    <property type="entry name" value="RNA HELICASE"/>
    <property type="match status" value="1"/>
</dbReference>
<proteinExistence type="inferred from homology"/>
<evidence type="ECO:0000256" key="3">
    <source>
        <dbReference type="ARBA" id="ARBA00022806"/>
    </source>
</evidence>
<evidence type="ECO:0000256" key="6">
    <source>
        <dbReference type="ARBA" id="ARBA00023242"/>
    </source>
</evidence>
<dbReference type="EC" id="3.6.4.13" evidence="8"/>
<name>A0A9N9PT47_9HELO</name>
<evidence type="ECO:0000313" key="12">
    <source>
        <dbReference type="EMBL" id="CAG8954128.1"/>
    </source>
</evidence>
<feature type="compositionally biased region" description="Gly residues" evidence="9">
    <location>
        <begin position="569"/>
        <end position="599"/>
    </location>
</feature>
<dbReference type="Gene3D" id="3.40.50.300">
    <property type="entry name" value="P-loop containing nucleotide triphosphate hydrolases"/>
    <property type="match status" value="2"/>
</dbReference>
<feature type="domain" description="Helicase C-terminal" evidence="11">
    <location>
        <begin position="338"/>
        <end position="494"/>
    </location>
</feature>
<evidence type="ECO:0000256" key="1">
    <source>
        <dbReference type="ARBA" id="ARBA00022741"/>
    </source>
</evidence>
<dbReference type="PROSITE" id="PS51192">
    <property type="entry name" value="HELICASE_ATP_BIND_1"/>
    <property type="match status" value="1"/>
</dbReference>
<dbReference type="Pfam" id="PF00271">
    <property type="entry name" value="Helicase_C"/>
    <property type="match status" value="1"/>
</dbReference>
<evidence type="ECO:0000256" key="4">
    <source>
        <dbReference type="ARBA" id="ARBA00022840"/>
    </source>
</evidence>
<dbReference type="CDD" id="cd18787">
    <property type="entry name" value="SF2_C_DEAD"/>
    <property type="match status" value="1"/>
</dbReference>
<comment type="caution">
    <text evidence="12">The sequence shown here is derived from an EMBL/GenBank/DDBJ whole genome shotgun (WGS) entry which is preliminary data.</text>
</comment>
<evidence type="ECO:0000256" key="5">
    <source>
        <dbReference type="ARBA" id="ARBA00022884"/>
    </source>
</evidence>
<keyword evidence="6" id="KW-0539">Nucleus</keyword>
<feature type="compositionally biased region" description="Low complexity" evidence="9">
    <location>
        <begin position="59"/>
        <end position="69"/>
    </location>
</feature>
<dbReference type="InterPro" id="IPR014001">
    <property type="entry name" value="Helicase_ATP-bd"/>
</dbReference>
<accession>A0A9N9PT47</accession>
<organism evidence="12 13">
    <name type="scientific">Hymenoscyphus fraxineus</name>
    <dbReference type="NCBI Taxonomy" id="746836"/>
    <lineage>
        <taxon>Eukaryota</taxon>
        <taxon>Fungi</taxon>
        <taxon>Dikarya</taxon>
        <taxon>Ascomycota</taxon>
        <taxon>Pezizomycotina</taxon>
        <taxon>Leotiomycetes</taxon>
        <taxon>Helotiales</taxon>
        <taxon>Helotiaceae</taxon>
        <taxon>Hymenoscyphus</taxon>
    </lineage>
</organism>
<evidence type="ECO:0000256" key="9">
    <source>
        <dbReference type="SAM" id="MobiDB-lite"/>
    </source>
</evidence>
<dbReference type="EMBL" id="CAJVRL010000055">
    <property type="protein sequence ID" value="CAG8954128.1"/>
    <property type="molecule type" value="Genomic_DNA"/>
</dbReference>
<keyword evidence="3 7" id="KW-0347">Helicase</keyword>
<gene>
    <name evidence="12" type="ORF">HYFRA_00009232</name>
</gene>
<keyword evidence="2 7" id="KW-0378">Hydrolase</keyword>
<feature type="compositionally biased region" description="Basic residues" evidence="9">
    <location>
        <begin position="34"/>
        <end position="45"/>
    </location>
</feature>
<comment type="function">
    <text evidence="8">RNA helicase.</text>
</comment>
<dbReference type="Pfam" id="PF00270">
    <property type="entry name" value="DEAD"/>
    <property type="match status" value="1"/>
</dbReference>
<dbReference type="PROSITE" id="PS51194">
    <property type="entry name" value="HELICASE_CTER"/>
    <property type="match status" value="1"/>
</dbReference>
<comment type="catalytic activity">
    <reaction evidence="8">
        <text>ATP + H2O = ADP + phosphate + H(+)</text>
        <dbReference type="Rhea" id="RHEA:13065"/>
        <dbReference type="ChEBI" id="CHEBI:15377"/>
        <dbReference type="ChEBI" id="CHEBI:15378"/>
        <dbReference type="ChEBI" id="CHEBI:30616"/>
        <dbReference type="ChEBI" id="CHEBI:43474"/>
        <dbReference type="ChEBI" id="CHEBI:456216"/>
        <dbReference type="EC" id="3.6.4.13"/>
    </reaction>
</comment>
<dbReference type="GO" id="GO:0016787">
    <property type="term" value="F:hydrolase activity"/>
    <property type="evidence" value="ECO:0007669"/>
    <property type="project" value="UniProtKB-KW"/>
</dbReference>
<comment type="domain">
    <text evidence="8">The Q motif is unique to and characteristic of the DEAD box family of RNA helicases and controls ATP binding and hydrolysis.</text>
</comment>
<dbReference type="GO" id="GO:0003724">
    <property type="term" value="F:RNA helicase activity"/>
    <property type="evidence" value="ECO:0007669"/>
    <property type="project" value="UniProtKB-EC"/>
</dbReference>
<dbReference type="GO" id="GO:0005524">
    <property type="term" value="F:ATP binding"/>
    <property type="evidence" value="ECO:0007669"/>
    <property type="project" value="UniProtKB-UniRule"/>
</dbReference>
<keyword evidence="5 8" id="KW-0694">RNA-binding</keyword>
<dbReference type="SMART" id="SM00490">
    <property type="entry name" value="HELICc"/>
    <property type="match status" value="1"/>
</dbReference>
<dbReference type="InterPro" id="IPR001650">
    <property type="entry name" value="Helicase_C-like"/>
</dbReference>
<protein>
    <recommendedName>
        <fullName evidence="8">ATP-dependent RNA helicase</fullName>
        <ecNumber evidence="8">3.6.4.13</ecNumber>
    </recommendedName>
</protein>
<feature type="region of interest" description="Disordered" evidence="9">
    <location>
        <begin position="560"/>
        <end position="599"/>
    </location>
</feature>
<keyword evidence="4 7" id="KW-0067">ATP-binding</keyword>
<comment type="similarity">
    <text evidence="7">Belongs to the DEAD box helicase family.</text>
</comment>
<dbReference type="SMART" id="SM00487">
    <property type="entry name" value="DEXDc"/>
    <property type="match status" value="1"/>
</dbReference>
<dbReference type="SUPFAM" id="SSF52540">
    <property type="entry name" value="P-loop containing nucleoside triphosphate hydrolases"/>
    <property type="match status" value="1"/>
</dbReference>
<sequence>MFSIAATPLRLRQVPLPLLQTLLTVRMQEPSKRNPARRHPYRGKKAFGTNATPRQNAVPAGAASSSGPPRVATPPRSEAIPMDTPRFADLAKENLIHPVMLKTITEDLKFDHMMPVQAATLHDLLAKRIDCLAQAKTGTGKTIAFLLPAIQTLINKQRQPGAGVSLLVISPTRELSMQIAKEATALLQRLPQYKIGIAIGGTNKNTEGARIMKGCDILIATPGRLYDHLSDESVREKFSNLDTLVLDEADRLLDMGFMNALKDIIRCLPDKEETNRQGMLFSATIAPHVQKVAHLVLSKNYKFISTIPEGEQQTHERVPQHLITVPKFADVAAGLVGSLRSEIALQGAETFKAIIFAPTAALADFYGAVLEQMPNMPTISVLHSRVSQGKRTKTTNTYREAKNGILVATDVVARGMDFPGVSNVFQVGIPSDKESYIHRLGRTGRAGAEGRGTFIVAESESFFPKWSLKEIQFETTEPDLSAKSHVTAIVERLESHPKTYQAWLGYYKNHVKAMGWNNEELVRQGNLFAKEGLGCPEPPTIAKTTVGKMGLKGVKGLNVVADPPRVGRGRGGGGEGRSAGSGGRGGFGGAGAREGGSAW</sequence>
<evidence type="ECO:0000259" key="11">
    <source>
        <dbReference type="PROSITE" id="PS51194"/>
    </source>
</evidence>
<evidence type="ECO:0000256" key="2">
    <source>
        <dbReference type="ARBA" id="ARBA00022801"/>
    </source>
</evidence>
<dbReference type="InterPro" id="IPR027417">
    <property type="entry name" value="P-loop_NTPase"/>
</dbReference>
<keyword evidence="13" id="KW-1185">Reference proteome</keyword>
<keyword evidence="1 7" id="KW-0547">Nucleotide-binding</keyword>
<evidence type="ECO:0000313" key="13">
    <source>
        <dbReference type="Proteomes" id="UP000696280"/>
    </source>
</evidence>